<organism evidence="10 11">
    <name type="scientific">Labeo rohita</name>
    <name type="common">Indian major carp</name>
    <name type="synonym">Cyprinus rohita</name>
    <dbReference type="NCBI Taxonomy" id="84645"/>
    <lineage>
        <taxon>Eukaryota</taxon>
        <taxon>Metazoa</taxon>
        <taxon>Chordata</taxon>
        <taxon>Craniata</taxon>
        <taxon>Vertebrata</taxon>
        <taxon>Euteleostomi</taxon>
        <taxon>Actinopterygii</taxon>
        <taxon>Neopterygii</taxon>
        <taxon>Teleostei</taxon>
        <taxon>Ostariophysi</taxon>
        <taxon>Cypriniformes</taxon>
        <taxon>Cyprinidae</taxon>
        <taxon>Labeoninae</taxon>
        <taxon>Labeonini</taxon>
        <taxon>Labeo</taxon>
    </lineage>
</organism>
<evidence type="ECO:0000256" key="1">
    <source>
        <dbReference type="ARBA" id="ARBA00004370"/>
    </source>
</evidence>
<gene>
    <name evidence="10" type="ORF">H4Q32_005438</name>
</gene>
<comment type="subcellular location">
    <subcellularLocation>
        <location evidence="2">Cytoplasm</location>
    </subcellularLocation>
    <subcellularLocation>
        <location evidence="1">Membrane</location>
    </subcellularLocation>
</comment>
<reference evidence="10 11" key="1">
    <citation type="submission" date="2022-01" db="EMBL/GenBank/DDBJ databases">
        <title>A high-quality chromosome-level genome assembly of rohu carp, Labeo rohita.</title>
        <authorList>
            <person name="Arick M.A. II"/>
            <person name="Hsu C.-Y."/>
            <person name="Magbanua Z."/>
            <person name="Pechanova O."/>
            <person name="Grover C."/>
            <person name="Miller E."/>
            <person name="Thrash A."/>
            <person name="Ezzel L."/>
            <person name="Alam S."/>
            <person name="Benzie J."/>
            <person name="Hamilton M."/>
            <person name="Karsi A."/>
            <person name="Lawrence M.L."/>
            <person name="Peterson D.G."/>
        </authorList>
    </citation>
    <scope>NUCLEOTIDE SEQUENCE [LARGE SCALE GENOMIC DNA]</scope>
    <source>
        <strain evidence="11">BAU-BD-2019</strain>
        <tissue evidence="10">Blood</tissue>
    </source>
</reference>
<feature type="compositionally biased region" description="Basic and acidic residues" evidence="7">
    <location>
        <begin position="655"/>
        <end position="669"/>
    </location>
</feature>
<dbReference type="Gene3D" id="3.30.530.20">
    <property type="match status" value="1"/>
</dbReference>
<dbReference type="InterPro" id="IPR013761">
    <property type="entry name" value="SAM/pointed_sf"/>
</dbReference>
<feature type="region of interest" description="Disordered" evidence="7">
    <location>
        <begin position="569"/>
        <end position="614"/>
    </location>
</feature>
<dbReference type="SMART" id="SM00234">
    <property type="entry name" value="START"/>
    <property type="match status" value="1"/>
</dbReference>
<evidence type="ECO:0000256" key="3">
    <source>
        <dbReference type="ARBA" id="ARBA00022468"/>
    </source>
</evidence>
<feature type="domain" description="START" evidence="9">
    <location>
        <begin position="1235"/>
        <end position="1351"/>
    </location>
</feature>
<dbReference type="CDD" id="cd04375">
    <property type="entry name" value="RhoGAP_DLC1"/>
    <property type="match status" value="1"/>
</dbReference>
<dbReference type="PROSITE" id="PS50848">
    <property type="entry name" value="START"/>
    <property type="match status" value="1"/>
</dbReference>
<feature type="compositionally biased region" description="Acidic residues" evidence="7">
    <location>
        <begin position="775"/>
        <end position="791"/>
    </location>
</feature>
<feature type="region of interest" description="Disordered" evidence="7">
    <location>
        <begin position="508"/>
        <end position="527"/>
    </location>
</feature>
<evidence type="ECO:0000256" key="4">
    <source>
        <dbReference type="ARBA" id="ARBA00022490"/>
    </source>
</evidence>
<dbReference type="EMBL" id="JACTAM010000001">
    <property type="protein sequence ID" value="KAI2668669.1"/>
    <property type="molecule type" value="Genomic_DNA"/>
</dbReference>
<sequence length="1375" mass="152303">MWHLFTAPTTDLTALDGHLALLSQTLHCKIEAKEACTWLRAAGFPQYAQLYEAPPSYTHTPPTVEHCSIAAVFVWLAKTYFLYLFNTGGGEVCAYVNGQFPIEISSVTRDHDFLDQDAIEALCRFLPPLFFSSFFIPCPSVFLLNLKFIPRQLIIGLGCHLSHPLLILFCLHLSHSVSIAYPFSAPLLSLSLSRVLTVAKRLNTLNKCALMRLEITPQRKRAANSTSIIGDRDLALRHKHVALKYFHLPSNPFVQESHHRRRGSPGLLEVIALMGDGTRPALSGWGVNPESWPGILCPPPPSFHPYHPQGGDRLTRVKRREGMSEDSDEDEPCAISGRWTFQRDSKRWSRLDQLDLDVFSPPAGDTGSFTPFLSQDDRFARGPLLKEGVNASSESVLTDLSEQPEVGSLHSAGSGGRGGSLSTTVPSSPATTISNANTATTTRASSVASVCSSGTSGANEDSLSDGVPSPLERGTFAFDVKPSLISSGAEKSTRSRAKSFLKRMESLRLRTTSNASSKRKKKGVAGQGRLEISGPVLKEGLDEDKLRRLNCVDIATLDRNANRTRNITYSTQTSSGSAGSSQSEASSGSAVSTPSPVSRARSHSTAAGSTKRGGMYLEGFDPFNFVVLQPSEDQEGKQNHQAQSKRTEPSSTVENNRRNRQSSDNRRMEEEESREEEGGVIFFYLPEGHKPGTFPKALADGGSYRGGDNTSRRPPRRGSAASLDSRLSVYDNVPFSEVGDDEDEAEGEEESKLEDVLERVSGLQRLVNAWSETGTGEEEEDEEEEEGDSDSALDSASPCPSSPLQNRLEETENGSDQDSTGNPLAERDETLSSRERCDSGVGASLTRANRPQKLRWPSFQSSHRPSLSSTVLQVGCQSVLQMNLLQKYSLLKLTALLERYTPTNKHGFSWAVPKFMKRIKVRDYKDRSVFGVPLQVIVQRSGQPLPQSIQQAMRYLRSQCLDQVGLFRKSGVKSRIQALRHMNESCGAGGGGVNYEGQSAYDVADMLKQYFRDLPEPLLTSKLSDTFLQIYQYVPKEQRLQAVRAAVLLLPDENREALQTLLCFLSDVTASVGENQMTCTNLAVCLAPSLFHLNTLRRESSSPRVMNRKNTLGKPDQRDLNENLAATHGLAHMIQECRKLFLIPEEMSRCRNSYVEQGLSPMRMEVLVEDCGSCSYQSLLKDSTDALLKEAKDKFKGYDSCSTPENAELAYKKVQDGSSLRQWKVCVDVPASAEDVLQRILREQERWDEDLLECRIVETLEHNMEVYQYIRNSMAPHPPRDHVVLRSWVTDLPKGVCALVCVSVDHESAAVLGVRANVLTSRYYIEPCGPNKSRLTHISRIDCRGRCPEWYNKLYGHLCAAEVVRIRDSFTCLDK</sequence>
<dbReference type="PANTHER" id="PTHR12659:SF2">
    <property type="entry name" value="RHO GTPASE-ACTIVATING PROTEIN 7"/>
    <property type="match status" value="1"/>
</dbReference>
<dbReference type="Gene3D" id="1.10.287.2070">
    <property type="match status" value="2"/>
</dbReference>
<name>A0ABQ8N0S4_LABRO</name>
<dbReference type="Pfam" id="PF01852">
    <property type="entry name" value="START"/>
    <property type="match status" value="1"/>
</dbReference>
<proteinExistence type="predicted"/>
<feature type="compositionally biased region" description="Basic and acidic residues" evidence="7">
    <location>
        <begin position="825"/>
        <end position="838"/>
    </location>
</feature>
<evidence type="ECO:0000259" key="9">
    <source>
        <dbReference type="PROSITE" id="PS50848"/>
    </source>
</evidence>
<dbReference type="PROSITE" id="PS50238">
    <property type="entry name" value="RHOGAP"/>
    <property type="match status" value="1"/>
</dbReference>
<feature type="region of interest" description="Disordered" evidence="7">
    <location>
        <begin position="404"/>
        <end position="445"/>
    </location>
</feature>
<evidence type="ECO:0000259" key="8">
    <source>
        <dbReference type="PROSITE" id="PS50238"/>
    </source>
</evidence>
<dbReference type="SUPFAM" id="SSF47769">
    <property type="entry name" value="SAM/Pointed domain"/>
    <property type="match status" value="2"/>
</dbReference>
<accession>A0ABQ8N0S4</accession>
<feature type="compositionally biased region" description="Low complexity" evidence="7">
    <location>
        <begin position="570"/>
        <end position="598"/>
    </location>
</feature>
<evidence type="ECO:0000313" key="10">
    <source>
        <dbReference type="EMBL" id="KAI2668669.1"/>
    </source>
</evidence>
<dbReference type="SUPFAM" id="SSF48350">
    <property type="entry name" value="GTPase activation domain, GAP"/>
    <property type="match status" value="1"/>
</dbReference>
<keyword evidence="4" id="KW-0963">Cytoplasm</keyword>
<feature type="compositionally biased region" description="Low complexity" evidence="7">
    <location>
        <begin position="427"/>
        <end position="445"/>
    </location>
</feature>
<dbReference type="InterPro" id="IPR008936">
    <property type="entry name" value="Rho_GTPase_activation_prot"/>
</dbReference>
<evidence type="ECO:0000313" key="11">
    <source>
        <dbReference type="Proteomes" id="UP000830375"/>
    </source>
</evidence>
<feature type="region of interest" description="Disordered" evidence="7">
    <location>
        <begin position="632"/>
        <end position="755"/>
    </location>
</feature>
<feature type="compositionally biased region" description="Polar residues" evidence="7">
    <location>
        <begin position="639"/>
        <end position="654"/>
    </location>
</feature>
<dbReference type="PANTHER" id="PTHR12659">
    <property type="entry name" value="RHO-TYPE GTPASE ACTIVATING PROTEIN"/>
    <property type="match status" value="1"/>
</dbReference>
<dbReference type="Gene3D" id="1.10.555.10">
    <property type="entry name" value="Rho GTPase activation protein"/>
    <property type="match status" value="1"/>
</dbReference>
<feature type="region of interest" description="Disordered" evidence="7">
    <location>
        <begin position="767"/>
        <end position="865"/>
    </location>
</feature>
<dbReference type="Pfam" id="PF00620">
    <property type="entry name" value="RhoGAP"/>
    <property type="match status" value="1"/>
</dbReference>
<keyword evidence="5" id="KW-0597">Phosphoprotein</keyword>
<feature type="domain" description="Rho-GAP" evidence="8">
    <location>
        <begin position="932"/>
        <end position="1141"/>
    </location>
</feature>
<comment type="caution">
    <text evidence="10">The sequence shown here is derived from an EMBL/GenBank/DDBJ whole genome shotgun (WGS) entry which is preliminary data.</text>
</comment>
<evidence type="ECO:0000256" key="7">
    <source>
        <dbReference type="SAM" id="MobiDB-lite"/>
    </source>
</evidence>
<dbReference type="InterPro" id="IPR000198">
    <property type="entry name" value="RhoGAP_dom"/>
</dbReference>
<feature type="compositionally biased region" description="Polar residues" evidence="7">
    <location>
        <begin position="792"/>
        <end position="805"/>
    </location>
</feature>
<evidence type="ECO:0000256" key="5">
    <source>
        <dbReference type="ARBA" id="ARBA00022553"/>
    </source>
</evidence>
<evidence type="ECO:0000256" key="6">
    <source>
        <dbReference type="ARBA" id="ARBA00023136"/>
    </source>
</evidence>
<dbReference type="InterPro" id="IPR023393">
    <property type="entry name" value="START-like_dom_sf"/>
</dbReference>
<keyword evidence="6" id="KW-0472">Membrane</keyword>
<keyword evidence="11" id="KW-1185">Reference proteome</keyword>
<dbReference type="SUPFAM" id="SSF55961">
    <property type="entry name" value="Bet v1-like"/>
    <property type="match status" value="1"/>
</dbReference>
<evidence type="ECO:0000256" key="2">
    <source>
        <dbReference type="ARBA" id="ARBA00004496"/>
    </source>
</evidence>
<keyword evidence="3" id="KW-0343">GTPase activation</keyword>
<dbReference type="SMART" id="SM00324">
    <property type="entry name" value="RhoGAP"/>
    <property type="match status" value="1"/>
</dbReference>
<dbReference type="Proteomes" id="UP000830375">
    <property type="component" value="Unassembled WGS sequence"/>
</dbReference>
<dbReference type="InterPro" id="IPR002913">
    <property type="entry name" value="START_lipid-bd_dom"/>
</dbReference>
<feature type="compositionally biased region" description="Acidic residues" evidence="7">
    <location>
        <begin position="738"/>
        <end position="752"/>
    </location>
</feature>
<protein>
    <submittedName>
        <fullName evidence="10">Rho GTPase-activating protein 7</fullName>
    </submittedName>
</protein>